<dbReference type="InterPro" id="IPR029058">
    <property type="entry name" value="AB_hydrolase_fold"/>
</dbReference>
<dbReference type="PANTHER" id="PTHR32268:SF11">
    <property type="entry name" value="HOMOSERINE O-ACETYLTRANSFERASE"/>
    <property type="match status" value="1"/>
</dbReference>
<dbReference type="GO" id="GO:0009092">
    <property type="term" value="P:homoserine metabolic process"/>
    <property type="evidence" value="ECO:0007669"/>
    <property type="project" value="TreeGrafter"/>
</dbReference>
<evidence type="ECO:0000256" key="1">
    <source>
        <dbReference type="ARBA" id="ARBA00022605"/>
    </source>
</evidence>
<protein>
    <submittedName>
        <fullName evidence="2">Homoserine O-acetyltransferase</fullName>
    </submittedName>
</protein>
<reference evidence="2 3" key="1">
    <citation type="journal article" date="2020" name="Front. Microbiol.">
        <title>Genetic Organization of the aprX-lipA2 Operon Affects the Proteolytic Potential of Pseudomonas Species in Milk.</title>
        <authorList>
            <person name="Maier C."/>
            <person name="Huptas C."/>
            <person name="von Neubeck M."/>
            <person name="Scherer S."/>
            <person name="Wenning M."/>
            <person name="Lucking G."/>
        </authorList>
    </citation>
    <scope>NUCLEOTIDE SEQUENCE [LARGE SCALE GENOMIC DNA]</scope>
    <source>
        <strain evidence="2 3">WS 4671</strain>
    </source>
</reference>
<sequence>MTAVATRPSRTALPRGGRHRLRVGELRTETGGLLPDVELTYETWGTLAADGSNAVLVLHALTGDAHVAAHEVA</sequence>
<evidence type="ECO:0000313" key="2">
    <source>
        <dbReference type="EMBL" id="NMY01304.1"/>
    </source>
</evidence>
<dbReference type="Gene3D" id="3.40.50.1820">
    <property type="entry name" value="alpha/beta hydrolase"/>
    <property type="match status" value="1"/>
</dbReference>
<keyword evidence="2" id="KW-0808">Transferase</keyword>
<dbReference type="InterPro" id="IPR008220">
    <property type="entry name" value="HAT_MetX-like"/>
</dbReference>
<accession>A0A7Y1F6Q9</accession>
<feature type="non-terminal residue" evidence="2">
    <location>
        <position position="73"/>
    </location>
</feature>
<dbReference type="Proteomes" id="UP000552560">
    <property type="component" value="Unassembled WGS sequence"/>
</dbReference>
<name>A0A7Y1F6Q9_PSEVE</name>
<proteinExistence type="predicted"/>
<gene>
    <name evidence="2" type="ORF">HBO43_32710</name>
</gene>
<comment type="caution">
    <text evidence="2">The sequence shown here is derived from an EMBL/GenBank/DDBJ whole genome shotgun (WGS) entry which is preliminary data.</text>
</comment>
<dbReference type="GO" id="GO:0009086">
    <property type="term" value="P:methionine biosynthetic process"/>
    <property type="evidence" value="ECO:0007669"/>
    <property type="project" value="TreeGrafter"/>
</dbReference>
<organism evidence="2 3">
    <name type="scientific">Pseudomonas veronii</name>
    <dbReference type="NCBI Taxonomy" id="76761"/>
    <lineage>
        <taxon>Bacteria</taxon>
        <taxon>Pseudomonadati</taxon>
        <taxon>Pseudomonadota</taxon>
        <taxon>Gammaproteobacteria</taxon>
        <taxon>Pseudomonadales</taxon>
        <taxon>Pseudomonadaceae</taxon>
        <taxon>Pseudomonas</taxon>
    </lineage>
</organism>
<evidence type="ECO:0000313" key="3">
    <source>
        <dbReference type="Proteomes" id="UP000552560"/>
    </source>
</evidence>
<dbReference type="SUPFAM" id="SSF53474">
    <property type="entry name" value="alpha/beta-Hydrolases"/>
    <property type="match status" value="1"/>
</dbReference>
<dbReference type="GO" id="GO:0004414">
    <property type="term" value="F:homoserine O-acetyltransferase activity"/>
    <property type="evidence" value="ECO:0007669"/>
    <property type="project" value="TreeGrafter"/>
</dbReference>
<dbReference type="PANTHER" id="PTHR32268">
    <property type="entry name" value="HOMOSERINE O-ACETYLTRANSFERASE"/>
    <property type="match status" value="1"/>
</dbReference>
<keyword evidence="1" id="KW-0028">Amino-acid biosynthesis</keyword>
<dbReference type="AlphaFoldDB" id="A0A7Y1F6Q9"/>
<dbReference type="EMBL" id="JAAQWE010000113">
    <property type="protein sequence ID" value="NMY01304.1"/>
    <property type="molecule type" value="Genomic_DNA"/>
</dbReference>